<dbReference type="GO" id="GO:0005886">
    <property type="term" value="C:plasma membrane"/>
    <property type="evidence" value="ECO:0007669"/>
    <property type="project" value="UniProtKB-SubCell"/>
</dbReference>
<accession>A0A150MI20</accession>
<feature type="transmembrane region" description="Helical" evidence="13">
    <location>
        <begin position="324"/>
        <end position="347"/>
    </location>
</feature>
<evidence type="ECO:0000256" key="9">
    <source>
        <dbReference type="ARBA" id="ARBA00022989"/>
    </source>
</evidence>
<keyword evidence="6" id="KW-0050">Antiport</keyword>
<name>A0A150MI20_GEOSE</name>
<dbReference type="AlphaFoldDB" id="A0A150MI20"/>
<evidence type="ECO:0000256" key="13">
    <source>
        <dbReference type="SAM" id="Phobius"/>
    </source>
</evidence>
<evidence type="ECO:0000256" key="12">
    <source>
        <dbReference type="ARBA" id="ARBA00031636"/>
    </source>
</evidence>
<evidence type="ECO:0000256" key="3">
    <source>
        <dbReference type="ARBA" id="ARBA00010199"/>
    </source>
</evidence>
<organism evidence="14 15">
    <name type="scientific">Geobacillus stearothermophilus</name>
    <name type="common">Bacillus stearothermophilus</name>
    <dbReference type="NCBI Taxonomy" id="1422"/>
    <lineage>
        <taxon>Bacteria</taxon>
        <taxon>Bacillati</taxon>
        <taxon>Bacillota</taxon>
        <taxon>Bacilli</taxon>
        <taxon>Bacillales</taxon>
        <taxon>Anoxybacillaceae</taxon>
        <taxon>Geobacillus</taxon>
    </lineage>
</organism>
<dbReference type="PANTHER" id="PTHR43298">
    <property type="entry name" value="MULTIDRUG RESISTANCE PROTEIN NORM-RELATED"/>
    <property type="match status" value="1"/>
</dbReference>
<keyword evidence="8 13" id="KW-0812">Transmembrane</keyword>
<proteinExistence type="inferred from homology"/>
<dbReference type="GO" id="GO:0006811">
    <property type="term" value="P:monoatomic ion transport"/>
    <property type="evidence" value="ECO:0007669"/>
    <property type="project" value="UniProtKB-KW"/>
</dbReference>
<keyword evidence="7" id="KW-1003">Cell membrane</keyword>
<dbReference type="PATRIC" id="fig|1422.18.peg.762"/>
<feature type="transmembrane region" description="Helical" evidence="13">
    <location>
        <begin position="208"/>
        <end position="227"/>
    </location>
</feature>
<dbReference type="PIRSF" id="PIRSF006603">
    <property type="entry name" value="DinF"/>
    <property type="match status" value="1"/>
</dbReference>
<dbReference type="PANTHER" id="PTHR43298:SF2">
    <property type="entry name" value="FMN_FAD EXPORTER YEEO-RELATED"/>
    <property type="match status" value="1"/>
</dbReference>
<dbReference type="EMBL" id="LQYV01000109">
    <property type="protein sequence ID" value="KYD24009.1"/>
    <property type="molecule type" value="Genomic_DNA"/>
</dbReference>
<dbReference type="GO" id="GO:0042910">
    <property type="term" value="F:xenobiotic transmembrane transporter activity"/>
    <property type="evidence" value="ECO:0007669"/>
    <property type="project" value="InterPro"/>
</dbReference>
<dbReference type="NCBIfam" id="TIGR00797">
    <property type="entry name" value="matE"/>
    <property type="match status" value="1"/>
</dbReference>
<sequence length="462" mass="49459">MEKGGTIMTTPAPPNGKWRRLFALFLPIFVSQTGQYAMNFVDVAMSGHASAEDLAGVAIGSSLWVPVWTGVGGILLALSPIVSHHLGAGRHDSIARAVTQALYLAVALAAAIVMAGAASVPLILKQMSLDENVRHIAFHYLRALSFGIVPLFLYSVLRYFIDALGQTNVTMWITLTALPINMLFNWLLIYGHGGFPRLGGIGTGYATAITYVYCFAAAAFAAVKFRRLSPYRVLVRFYRPSWAAWKELLKTGVPIGSAIFFETSIFAAVTLLVGRFGTETVAAHQSALNFASLLYMIPLSLSMALTIAVGVEAGANRYEAAKQYCLIGITLALAVAAAAALFLSVFRGDVARLYTNDPTVAALTEKFLLYAIFFQVSDAIAAPIQGALRGYKEVSAVFWSALLAYWGVGLPLGCALALLTAAGAFGYWIGLIAGLAAGALFLSFRLRAVWRRHDSGRAPLAS</sequence>
<keyword evidence="9 13" id="KW-1133">Transmembrane helix</keyword>
<evidence type="ECO:0000256" key="6">
    <source>
        <dbReference type="ARBA" id="ARBA00022449"/>
    </source>
</evidence>
<evidence type="ECO:0000256" key="2">
    <source>
        <dbReference type="ARBA" id="ARBA00004651"/>
    </source>
</evidence>
<reference evidence="14 15" key="1">
    <citation type="submission" date="2016-01" db="EMBL/GenBank/DDBJ databases">
        <title>Draft Genome Sequences of Seven Thermophilic Sporeformers Isolated from Foods.</title>
        <authorList>
            <person name="Berendsen E.M."/>
            <person name="Wells-Bennik M.H."/>
            <person name="Krawcyk A.O."/>
            <person name="De Jong A."/>
            <person name="Holsappel S."/>
            <person name="Eijlander R.T."/>
            <person name="Kuipers O.P."/>
        </authorList>
    </citation>
    <scope>NUCLEOTIDE SEQUENCE [LARGE SCALE GENOMIC DNA]</scope>
    <source>
        <strain evidence="14 15">B4109</strain>
    </source>
</reference>
<comment type="subcellular location">
    <subcellularLocation>
        <location evidence="2">Cell membrane</location>
        <topology evidence="2">Multi-pass membrane protein</topology>
    </subcellularLocation>
</comment>
<feature type="transmembrane region" description="Helical" evidence="13">
    <location>
        <begin position="101"/>
        <end position="124"/>
    </location>
</feature>
<evidence type="ECO:0000256" key="10">
    <source>
        <dbReference type="ARBA" id="ARBA00023065"/>
    </source>
</evidence>
<feature type="transmembrane region" description="Helical" evidence="13">
    <location>
        <begin position="396"/>
        <end position="419"/>
    </location>
</feature>
<dbReference type="InterPro" id="IPR002528">
    <property type="entry name" value="MATE_fam"/>
</dbReference>
<evidence type="ECO:0000256" key="1">
    <source>
        <dbReference type="ARBA" id="ARBA00003408"/>
    </source>
</evidence>
<feature type="transmembrane region" description="Helical" evidence="13">
    <location>
        <begin position="425"/>
        <end position="444"/>
    </location>
</feature>
<dbReference type="CDD" id="cd13131">
    <property type="entry name" value="MATE_NorM_like"/>
    <property type="match status" value="1"/>
</dbReference>
<comment type="caution">
    <text evidence="14">The sequence shown here is derived from an EMBL/GenBank/DDBJ whole genome shotgun (WGS) entry which is preliminary data.</text>
</comment>
<feature type="transmembrane region" description="Helical" evidence="13">
    <location>
        <begin position="367"/>
        <end position="384"/>
    </location>
</feature>
<feature type="transmembrane region" description="Helical" evidence="13">
    <location>
        <begin position="67"/>
        <end position="89"/>
    </location>
</feature>
<evidence type="ECO:0000256" key="11">
    <source>
        <dbReference type="ARBA" id="ARBA00023136"/>
    </source>
</evidence>
<keyword evidence="5" id="KW-0813">Transport</keyword>
<keyword evidence="11 13" id="KW-0472">Membrane</keyword>
<feature type="transmembrane region" description="Helical" evidence="13">
    <location>
        <begin position="293"/>
        <end position="312"/>
    </location>
</feature>
<evidence type="ECO:0000256" key="4">
    <source>
        <dbReference type="ARBA" id="ARBA00020268"/>
    </source>
</evidence>
<evidence type="ECO:0000256" key="7">
    <source>
        <dbReference type="ARBA" id="ARBA00022475"/>
    </source>
</evidence>
<protein>
    <recommendedName>
        <fullName evidence="4">Probable multidrug resistance protein NorM</fullName>
    </recommendedName>
    <alternativeName>
        <fullName evidence="12">Multidrug-efflux transporter</fullName>
    </alternativeName>
</protein>
<comment type="function">
    <text evidence="1">Multidrug efflux pump.</text>
</comment>
<dbReference type="Proteomes" id="UP000075424">
    <property type="component" value="Unassembled WGS sequence"/>
</dbReference>
<comment type="similarity">
    <text evidence="3">Belongs to the multi antimicrobial extrusion (MATE) (TC 2.A.66.1) family.</text>
</comment>
<feature type="transmembrane region" description="Helical" evidence="13">
    <location>
        <begin position="169"/>
        <end position="188"/>
    </location>
</feature>
<evidence type="ECO:0000313" key="14">
    <source>
        <dbReference type="EMBL" id="KYD24009.1"/>
    </source>
</evidence>
<dbReference type="Pfam" id="PF01554">
    <property type="entry name" value="MatE"/>
    <property type="match status" value="2"/>
</dbReference>
<keyword evidence="10" id="KW-0406">Ion transport</keyword>
<gene>
    <name evidence="14" type="ORF">B4109_1388</name>
</gene>
<feature type="transmembrane region" description="Helical" evidence="13">
    <location>
        <begin position="136"/>
        <end position="157"/>
    </location>
</feature>
<feature type="transmembrane region" description="Helical" evidence="13">
    <location>
        <begin position="248"/>
        <end position="273"/>
    </location>
</feature>
<evidence type="ECO:0000313" key="15">
    <source>
        <dbReference type="Proteomes" id="UP000075424"/>
    </source>
</evidence>
<dbReference type="InterPro" id="IPR048279">
    <property type="entry name" value="MdtK-like"/>
</dbReference>
<evidence type="ECO:0000256" key="5">
    <source>
        <dbReference type="ARBA" id="ARBA00022448"/>
    </source>
</evidence>
<dbReference type="GO" id="GO:0015297">
    <property type="term" value="F:antiporter activity"/>
    <property type="evidence" value="ECO:0007669"/>
    <property type="project" value="UniProtKB-KW"/>
</dbReference>
<dbReference type="InterPro" id="IPR050222">
    <property type="entry name" value="MATE_MdtK"/>
</dbReference>
<evidence type="ECO:0000256" key="8">
    <source>
        <dbReference type="ARBA" id="ARBA00022692"/>
    </source>
</evidence>